<dbReference type="HOGENOM" id="CLU_015101_3_2_6"/>
<evidence type="ECO:0000256" key="1">
    <source>
        <dbReference type="ARBA" id="ARBA00022801"/>
    </source>
</evidence>
<gene>
    <name evidence="3" type="primary">plaA</name>
    <name evidence="3" type="ORF">LMI_2496</name>
    <name evidence="4" type="ORF">SAMN02982997_01136</name>
</gene>
<evidence type="ECO:0000313" key="3">
    <source>
        <dbReference type="EMBL" id="CEG61760.1"/>
    </source>
</evidence>
<accession>A0A098GIF1</accession>
<dbReference type="NCBIfam" id="NF045906">
    <property type="entry name" value="LysophlipPlaALeg"/>
    <property type="match status" value="1"/>
</dbReference>
<reference evidence="4 6" key="3">
    <citation type="submission" date="2016-10" db="EMBL/GenBank/DDBJ databases">
        <authorList>
            <person name="Varghese N."/>
            <person name="Submissions S."/>
        </authorList>
    </citation>
    <scope>NUCLEOTIDE SEQUENCE [LARGE SCALE GENOMIC DNA]</scope>
    <source>
        <strain evidence="4 6">ATCC 33218</strain>
    </source>
</reference>
<dbReference type="RefSeq" id="WP_045099948.1">
    <property type="nucleotide sequence ID" value="NZ_CP020614.1"/>
</dbReference>
<dbReference type="CDD" id="cd01846">
    <property type="entry name" value="fatty_acyltransferase_like"/>
    <property type="match status" value="1"/>
</dbReference>
<keyword evidence="2" id="KW-0732">Signal</keyword>
<evidence type="ECO:0000256" key="2">
    <source>
        <dbReference type="SAM" id="SignalP"/>
    </source>
</evidence>
<evidence type="ECO:0000313" key="6">
    <source>
        <dbReference type="Proteomes" id="UP000182998"/>
    </source>
</evidence>
<dbReference type="GO" id="GO:0016788">
    <property type="term" value="F:hydrolase activity, acting on ester bonds"/>
    <property type="evidence" value="ECO:0007669"/>
    <property type="project" value="InterPro"/>
</dbReference>
<feature type="signal peptide" evidence="2">
    <location>
        <begin position="1"/>
        <end position="18"/>
    </location>
</feature>
<dbReference type="PANTHER" id="PTHR45648">
    <property type="entry name" value="GDSL LIPASE/ACYLHYDROLASE FAMILY PROTEIN (AFU_ORTHOLOGUE AFUA_4G14700)"/>
    <property type="match status" value="1"/>
</dbReference>
<reference evidence="5" key="2">
    <citation type="submission" date="2014-09" db="EMBL/GenBank/DDBJ databases">
        <authorList>
            <person name="Gomez-Valero L."/>
        </authorList>
    </citation>
    <scope>NUCLEOTIDE SEQUENCE [LARGE SCALE GENOMIC DNA]</scope>
    <source>
        <strain evidence="5">ATCC33218</strain>
    </source>
</reference>
<dbReference type="STRING" id="451.B6N58_03715"/>
<dbReference type="PATRIC" id="fig|451.8.peg.2761"/>
<dbReference type="Proteomes" id="UP000032414">
    <property type="component" value="Chromosome I"/>
</dbReference>
<dbReference type="EMBL" id="FMVN01000005">
    <property type="protein sequence ID" value="SCY22661.1"/>
    <property type="molecule type" value="Genomic_DNA"/>
</dbReference>
<dbReference type="OrthoDB" id="5292073at2"/>
<dbReference type="Pfam" id="PF00657">
    <property type="entry name" value="Lipase_GDSL"/>
    <property type="match status" value="1"/>
</dbReference>
<feature type="chain" id="PRO_5009750829" evidence="2">
    <location>
        <begin position="19"/>
        <end position="308"/>
    </location>
</feature>
<evidence type="ECO:0000313" key="4">
    <source>
        <dbReference type="EMBL" id="SCY22661.1"/>
    </source>
</evidence>
<dbReference type="InterPro" id="IPR051058">
    <property type="entry name" value="GDSL_Est/Lipase"/>
</dbReference>
<protein>
    <submittedName>
        <fullName evidence="3">Lysophospholipase A</fullName>
    </submittedName>
    <submittedName>
        <fullName evidence="4">Phospholipase/lecithinase/hemolysin</fullName>
    </submittedName>
</protein>
<proteinExistence type="predicted"/>
<sequence>MKALFISFVLLFSGFAQAQSLPLNNIVVFGDSLSDNGNLYEYMGHKIPQSPPYFSGRFSNGPIWVERLVEYYFSTNPNSHLLDYAFGGAGISDEESDVLMTLKRELDIYLNAHQGKASENNLYIVWIGANNYIGLPSNAEETVTQVNKGIVAGLKRLVNAGAKYIMVVNIPDLGKTPIASDLEARKTLSNFSKRHNAILLDSVGELQQSYPDVKWMYYDVRSRMNELLESPESYGFTNIVDTCYAAQIDKSLGNSILHIAADVKLKANDDICKGYLFFDPVHPTAPAHSMLAENAKAILDSEGVQFGE</sequence>
<dbReference type="PANTHER" id="PTHR45648:SF22">
    <property type="entry name" value="GDSL LIPASE_ACYLHYDROLASE FAMILY PROTEIN (AFU_ORTHOLOGUE AFUA_4G14700)"/>
    <property type="match status" value="1"/>
</dbReference>
<organism evidence="3 5">
    <name type="scientific">Legionella micdadei</name>
    <name type="common">Tatlockia micdadei</name>
    <dbReference type="NCBI Taxonomy" id="451"/>
    <lineage>
        <taxon>Bacteria</taxon>
        <taxon>Pseudomonadati</taxon>
        <taxon>Pseudomonadota</taxon>
        <taxon>Gammaproteobacteria</taxon>
        <taxon>Legionellales</taxon>
        <taxon>Legionellaceae</taxon>
        <taxon>Legionella</taxon>
    </lineage>
</organism>
<dbReference type="InterPro" id="IPR001087">
    <property type="entry name" value="GDSL"/>
</dbReference>
<dbReference type="AlphaFoldDB" id="A0A098GIF1"/>
<keyword evidence="1" id="KW-0378">Hydrolase</keyword>
<dbReference type="InterPro" id="IPR036514">
    <property type="entry name" value="SGNH_hydro_sf"/>
</dbReference>
<name>A0A098GIF1_LEGMI</name>
<dbReference type="EMBL" id="LN614830">
    <property type="protein sequence ID" value="CEG61760.1"/>
    <property type="molecule type" value="Genomic_DNA"/>
</dbReference>
<reference evidence="3" key="1">
    <citation type="submission" date="2014-09" db="EMBL/GenBank/DDBJ databases">
        <authorList>
            <person name="GOMEZ-VALERO Laura"/>
        </authorList>
    </citation>
    <scope>NUCLEOTIDE SEQUENCE</scope>
    <source>
        <strain evidence="3">ATCC33218</strain>
    </source>
</reference>
<keyword evidence="6" id="KW-1185">Reference proteome</keyword>
<dbReference type="Proteomes" id="UP000182998">
    <property type="component" value="Unassembled WGS sequence"/>
</dbReference>
<evidence type="ECO:0000313" key="5">
    <source>
        <dbReference type="Proteomes" id="UP000032414"/>
    </source>
</evidence>
<dbReference type="Gene3D" id="3.40.50.1110">
    <property type="entry name" value="SGNH hydrolase"/>
    <property type="match status" value="1"/>
</dbReference>
<dbReference type="KEGG" id="tmc:LMI_2496"/>
<dbReference type="SUPFAM" id="SSF52266">
    <property type="entry name" value="SGNH hydrolase"/>
    <property type="match status" value="1"/>
</dbReference>